<dbReference type="InterPro" id="IPR000223">
    <property type="entry name" value="Pept_S26A_signal_pept_1"/>
</dbReference>
<comment type="similarity">
    <text evidence="2">Belongs to the peptidase S26 family. IMP2 subfamily.</text>
</comment>
<evidence type="ECO:0000259" key="15">
    <source>
        <dbReference type="Pfam" id="PF10502"/>
    </source>
</evidence>
<keyword evidence="5" id="KW-0645">Protease</keyword>
<dbReference type="InterPro" id="IPR037730">
    <property type="entry name" value="IMP2"/>
</dbReference>
<feature type="active site" evidence="13">
    <location>
        <position position="81"/>
    </location>
</feature>
<feature type="domain" description="Peptidase S26" evidence="15">
    <location>
        <begin position="6"/>
        <end position="92"/>
    </location>
</feature>
<keyword evidence="8" id="KW-0378">Hydrolase</keyword>
<dbReference type="Gene3D" id="2.10.109.10">
    <property type="entry name" value="Umud Fragment, subunit A"/>
    <property type="match status" value="1"/>
</dbReference>
<feature type="active site" evidence="13">
    <location>
        <position position="34"/>
    </location>
</feature>
<keyword evidence="17" id="KW-1185">Reference proteome</keyword>
<evidence type="ECO:0000256" key="7">
    <source>
        <dbReference type="ARBA" id="ARBA00022792"/>
    </source>
</evidence>
<dbReference type="InterPro" id="IPR036286">
    <property type="entry name" value="LexA/Signal_pep-like_sf"/>
</dbReference>
<evidence type="ECO:0000256" key="13">
    <source>
        <dbReference type="PIRSR" id="PIRSR600223-1"/>
    </source>
</evidence>
<dbReference type="PRINTS" id="PR00727">
    <property type="entry name" value="LEADERPTASE"/>
</dbReference>
<name>A0A9N9X542_PHACE</name>
<evidence type="ECO:0000256" key="2">
    <source>
        <dbReference type="ARBA" id="ARBA00007066"/>
    </source>
</evidence>
<dbReference type="OrthoDB" id="9996127at2759"/>
<dbReference type="Pfam" id="PF10502">
    <property type="entry name" value="Peptidase_S26"/>
    <property type="match status" value="2"/>
</dbReference>
<evidence type="ECO:0000256" key="6">
    <source>
        <dbReference type="ARBA" id="ARBA00022692"/>
    </source>
</evidence>
<keyword evidence="10" id="KW-0496">Mitochondrion</keyword>
<sequence length="173" mass="19280">MKIPNFIKNIFFGIPVGITFIDVFGYVARVDGISMQPALNPDNTKTDYVFLSKWAVKSYIINRGDVISLISPKDPSQKIIKRVVGVEGDIIATLGYKNEIIRVPQGHCWIEGDHTGHSMDSNRFGPVSLGLITAKATCIVWPPSRWQILPSFVPDERLPLNLISKSILQVAQF</sequence>
<comment type="subcellular location">
    <subcellularLocation>
        <location evidence="1">Mitochondrion inner membrane</location>
        <topology evidence="1">Single-pass membrane protein</topology>
    </subcellularLocation>
</comment>
<evidence type="ECO:0000256" key="9">
    <source>
        <dbReference type="ARBA" id="ARBA00022989"/>
    </source>
</evidence>
<dbReference type="Proteomes" id="UP001153737">
    <property type="component" value="Chromosome 8"/>
</dbReference>
<evidence type="ECO:0000256" key="1">
    <source>
        <dbReference type="ARBA" id="ARBA00004434"/>
    </source>
</evidence>
<dbReference type="AlphaFoldDB" id="A0A9N9X542"/>
<evidence type="ECO:0000256" key="12">
    <source>
        <dbReference type="ARBA" id="ARBA00032718"/>
    </source>
</evidence>
<dbReference type="GO" id="GO:0004252">
    <property type="term" value="F:serine-type endopeptidase activity"/>
    <property type="evidence" value="ECO:0007669"/>
    <property type="project" value="InterPro"/>
</dbReference>
<evidence type="ECO:0000313" key="16">
    <source>
        <dbReference type="EMBL" id="CAG9824271.1"/>
    </source>
</evidence>
<keyword evidence="6 14" id="KW-0812">Transmembrane</keyword>
<dbReference type="EMBL" id="OU896714">
    <property type="protein sequence ID" value="CAG9824271.1"/>
    <property type="molecule type" value="Genomic_DNA"/>
</dbReference>
<evidence type="ECO:0000313" key="17">
    <source>
        <dbReference type="Proteomes" id="UP001153737"/>
    </source>
</evidence>
<evidence type="ECO:0000256" key="14">
    <source>
        <dbReference type="SAM" id="Phobius"/>
    </source>
</evidence>
<dbReference type="SUPFAM" id="SSF51306">
    <property type="entry name" value="LexA/Signal peptidase"/>
    <property type="match status" value="1"/>
</dbReference>
<evidence type="ECO:0000256" key="8">
    <source>
        <dbReference type="ARBA" id="ARBA00022801"/>
    </source>
</evidence>
<protein>
    <recommendedName>
        <fullName evidence="4">Mitochondrial inner membrane protease subunit 2</fullName>
    </recommendedName>
    <alternativeName>
        <fullName evidence="12">IMP2-like protein</fullName>
    </alternativeName>
</protein>
<dbReference type="PANTHER" id="PTHR46041:SF2">
    <property type="entry name" value="MITOCHONDRIAL INNER MEMBRANE PROTEASE SUBUNIT 2"/>
    <property type="match status" value="1"/>
</dbReference>
<evidence type="ECO:0000256" key="11">
    <source>
        <dbReference type="ARBA" id="ARBA00023136"/>
    </source>
</evidence>
<keyword evidence="9 14" id="KW-1133">Transmembrane helix</keyword>
<evidence type="ECO:0000256" key="10">
    <source>
        <dbReference type="ARBA" id="ARBA00023128"/>
    </source>
</evidence>
<accession>A0A9N9X542</accession>
<evidence type="ECO:0000256" key="4">
    <source>
        <dbReference type="ARBA" id="ARBA00013650"/>
    </source>
</evidence>
<dbReference type="FunFam" id="2.10.109.10:FF:000005">
    <property type="entry name" value="Mitochondrial inner membrane protease subunit"/>
    <property type="match status" value="1"/>
</dbReference>
<keyword evidence="11 14" id="KW-0472">Membrane</keyword>
<evidence type="ECO:0000256" key="3">
    <source>
        <dbReference type="ARBA" id="ARBA00011805"/>
    </source>
</evidence>
<dbReference type="GO" id="GO:0006627">
    <property type="term" value="P:protein processing involved in protein targeting to mitochondrion"/>
    <property type="evidence" value="ECO:0007669"/>
    <property type="project" value="InterPro"/>
</dbReference>
<dbReference type="InterPro" id="IPR019533">
    <property type="entry name" value="Peptidase_S26"/>
</dbReference>
<comment type="subunit">
    <text evidence="3">Heterodimer of 2 subunits, IMMPL1 and IMMPL2.</text>
</comment>
<feature type="domain" description="Peptidase S26" evidence="15">
    <location>
        <begin position="102"/>
        <end position="141"/>
    </location>
</feature>
<dbReference type="GO" id="GO:0042720">
    <property type="term" value="C:mitochondrial inner membrane peptidase complex"/>
    <property type="evidence" value="ECO:0007669"/>
    <property type="project" value="InterPro"/>
</dbReference>
<feature type="transmembrane region" description="Helical" evidence="14">
    <location>
        <begin position="6"/>
        <end position="27"/>
    </location>
</feature>
<organism evidence="16 17">
    <name type="scientific">Phaedon cochleariae</name>
    <name type="common">Mustard beetle</name>
    <dbReference type="NCBI Taxonomy" id="80249"/>
    <lineage>
        <taxon>Eukaryota</taxon>
        <taxon>Metazoa</taxon>
        <taxon>Ecdysozoa</taxon>
        <taxon>Arthropoda</taxon>
        <taxon>Hexapoda</taxon>
        <taxon>Insecta</taxon>
        <taxon>Pterygota</taxon>
        <taxon>Neoptera</taxon>
        <taxon>Endopterygota</taxon>
        <taxon>Coleoptera</taxon>
        <taxon>Polyphaga</taxon>
        <taxon>Cucujiformia</taxon>
        <taxon>Chrysomeloidea</taxon>
        <taxon>Chrysomelidae</taxon>
        <taxon>Chrysomelinae</taxon>
        <taxon>Chrysomelini</taxon>
        <taxon>Phaedon</taxon>
    </lineage>
</organism>
<reference evidence="16" key="2">
    <citation type="submission" date="2022-10" db="EMBL/GenBank/DDBJ databases">
        <authorList>
            <consortium name="ENA_rothamsted_submissions"/>
            <consortium name="culmorum"/>
            <person name="King R."/>
        </authorList>
    </citation>
    <scope>NUCLEOTIDE SEQUENCE</scope>
</reference>
<reference evidence="16" key="1">
    <citation type="submission" date="2022-01" db="EMBL/GenBank/DDBJ databases">
        <authorList>
            <person name="King R."/>
        </authorList>
    </citation>
    <scope>NUCLEOTIDE SEQUENCE</scope>
</reference>
<evidence type="ECO:0000256" key="5">
    <source>
        <dbReference type="ARBA" id="ARBA00022670"/>
    </source>
</evidence>
<gene>
    <name evidence="16" type="ORF">PHAECO_LOCUS12093</name>
</gene>
<dbReference type="GO" id="GO:0006465">
    <property type="term" value="P:signal peptide processing"/>
    <property type="evidence" value="ECO:0007669"/>
    <property type="project" value="InterPro"/>
</dbReference>
<dbReference type="CDD" id="cd06530">
    <property type="entry name" value="S26_SPase_I"/>
    <property type="match status" value="1"/>
</dbReference>
<proteinExistence type="inferred from homology"/>
<dbReference type="PANTHER" id="PTHR46041">
    <property type="entry name" value="MITOCHONDRIAL INNER MEMBRANE PROTEASE SUBUNIT 2"/>
    <property type="match status" value="1"/>
</dbReference>
<keyword evidence="7" id="KW-0999">Mitochondrion inner membrane</keyword>